<evidence type="ECO:0000256" key="4">
    <source>
        <dbReference type="ARBA" id="ARBA00022691"/>
    </source>
</evidence>
<dbReference type="InterPro" id="IPR029063">
    <property type="entry name" value="SAM-dependent_MTases_sf"/>
</dbReference>
<sequence length="310" mass="33870">MTNPPQSEFPTDLSVRTVLRWVCACLESTGIDSPAAESRLLVAALLHCAPAQLILRSDTQLTTAQKDTLEGWVQRRMSREPVQHILGEAPFLDFSVAVGEGVFIPRPETELLADWAIKAAHQQMSMSSAQPLHILDLCAGSGVLAIAMARAFPTAYIWAVEYSDQAFMYLRRNVAALAPQISLIQGDATLPYSGWGIPENSIDVVVCNPPYVPLDSTVDRETREFDPTDAVFSGEGGLVLSRHILHHLPVLLTPGAVLGMEHDDATGESLTQLAQRAGYSDCKDHLDLAGRPRFMTARWKSPLSSERISV</sequence>
<evidence type="ECO:0000256" key="5">
    <source>
        <dbReference type="ARBA" id="ARBA00048391"/>
    </source>
</evidence>
<dbReference type="RefSeq" id="WP_290595485.1">
    <property type="nucleotide sequence ID" value="NZ_CAKZIO010000003.1"/>
</dbReference>
<accession>A0A2W5IC79</accession>
<evidence type="ECO:0000259" key="6">
    <source>
        <dbReference type="Pfam" id="PF05175"/>
    </source>
</evidence>
<dbReference type="InterPro" id="IPR019874">
    <property type="entry name" value="RF_methyltr_PrmC"/>
</dbReference>
<dbReference type="PANTHER" id="PTHR18895:SF74">
    <property type="entry name" value="MTRF1L RELEASE FACTOR GLUTAMINE METHYLTRANSFERASE"/>
    <property type="match status" value="1"/>
</dbReference>
<reference evidence="8 9" key="1">
    <citation type="submission" date="2017-08" db="EMBL/GenBank/DDBJ databases">
        <title>Infants hospitalized years apart are colonized by the same room-sourced microbial strains.</title>
        <authorList>
            <person name="Brooks B."/>
            <person name="Olm M.R."/>
            <person name="Firek B.A."/>
            <person name="Baker R."/>
            <person name="Thomas B.C."/>
            <person name="Morowitz M.J."/>
            <person name="Banfield J.F."/>
        </authorList>
    </citation>
    <scope>NUCLEOTIDE SEQUENCE [LARGE SCALE GENOMIC DNA]</scope>
    <source>
        <strain evidence="8">S2_006_000_R1_57</strain>
    </source>
</reference>
<evidence type="ECO:0000256" key="2">
    <source>
        <dbReference type="ARBA" id="ARBA00022603"/>
    </source>
</evidence>
<dbReference type="InterPro" id="IPR002052">
    <property type="entry name" value="DNA_methylase_N6_adenine_CS"/>
</dbReference>
<dbReference type="NCBIfam" id="TIGR00536">
    <property type="entry name" value="hemK_fam"/>
    <property type="match status" value="1"/>
</dbReference>
<comment type="caution">
    <text evidence="8">The sequence shown here is derived from an EMBL/GenBank/DDBJ whole genome shotgun (WGS) entry which is preliminary data.</text>
</comment>
<evidence type="ECO:0000256" key="3">
    <source>
        <dbReference type="ARBA" id="ARBA00022679"/>
    </source>
</evidence>
<dbReference type="SUPFAM" id="SSF53335">
    <property type="entry name" value="S-adenosyl-L-methionine-dependent methyltransferases"/>
    <property type="match status" value="1"/>
</dbReference>
<dbReference type="GO" id="GO:0032259">
    <property type="term" value="P:methylation"/>
    <property type="evidence" value="ECO:0007669"/>
    <property type="project" value="UniProtKB-KW"/>
</dbReference>
<dbReference type="Gene3D" id="1.10.8.10">
    <property type="entry name" value="DNA helicase RuvA subunit, C-terminal domain"/>
    <property type="match status" value="1"/>
</dbReference>
<dbReference type="Pfam" id="PF17827">
    <property type="entry name" value="PrmC_N"/>
    <property type="match status" value="1"/>
</dbReference>
<dbReference type="PANTHER" id="PTHR18895">
    <property type="entry name" value="HEMK METHYLTRANSFERASE"/>
    <property type="match status" value="1"/>
</dbReference>
<dbReference type="AlphaFoldDB" id="A0A2W5IC79"/>
<keyword evidence="3 8" id="KW-0808">Transferase</keyword>
<feature type="domain" description="Release factor glutamine methyltransferase N-terminal" evidence="7">
    <location>
        <begin position="18"/>
        <end position="87"/>
    </location>
</feature>
<dbReference type="Pfam" id="PF05175">
    <property type="entry name" value="MTS"/>
    <property type="match status" value="1"/>
</dbReference>
<dbReference type="InterPro" id="IPR004556">
    <property type="entry name" value="HemK-like"/>
</dbReference>
<proteinExistence type="predicted"/>
<evidence type="ECO:0000256" key="1">
    <source>
        <dbReference type="ARBA" id="ARBA00012771"/>
    </source>
</evidence>
<feature type="domain" description="Methyltransferase small" evidence="6">
    <location>
        <begin position="131"/>
        <end position="212"/>
    </location>
</feature>
<dbReference type="EMBL" id="QFOZ01000001">
    <property type="protein sequence ID" value="PZP89735.1"/>
    <property type="molecule type" value="Genomic_DNA"/>
</dbReference>
<comment type="catalytic activity">
    <reaction evidence="5">
        <text>L-glutaminyl-[peptide chain release factor] + S-adenosyl-L-methionine = N(5)-methyl-L-glutaminyl-[peptide chain release factor] + S-adenosyl-L-homocysteine + H(+)</text>
        <dbReference type="Rhea" id="RHEA:42896"/>
        <dbReference type="Rhea" id="RHEA-COMP:10271"/>
        <dbReference type="Rhea" id="RHEA-COMP:10272"/>
        <dbReference type="ChEBI" id="CHEBI:15378"/>
        <dbReference type="ChEBI" id="CHEBI:30011"/>
        <dbReference type="ChEBI" id="CHEBI:57856"/>
        <dbReference type="ChEBI" id="CHEBI:59789"/>
        <dbReference type="ChEBI" id="CHEBI:61891"/>
        <dbReference type="EC" id="2.1.1.297"/>
    </reaction>
</comment>
<organism evidence="8 9">
    <name type="scientific">Lawsonella clevelandensis</name>
    <dbReference type="NCBI Taxonomy" id="1528099"/>
    <lineage>
        <taxon>Bacteria</taxon>
        <taxon>Bacillati</taxon>
        <taxon>Actinomycetota</taxon>
        <taxon>Actinomycetes</taxon>
        <taxon>Mycobacteriales</taxon>
        <taxon>Lawsonellaceae</taxon>
        <taxon>Lawsonella</taxon>
    </lineage>
</organism>
<dbReference type="CDD" id="cd02440">
    <property type="entry name" value="AdoMet_MTases"/>
    <property type="match status" value="1"/>
</dbReference>
<dbReference type="GO" id="GO:0102559">
    <property type="term" value="F:peptide chain release factor N(5)-glutamine methyltransferase activity"/>
    <property type="evidence" value="ECO:0007669"/>
    <property type="project" value="UniProtKB-EC"/>
</dbReference>
<evidence type="ECO:0000313" key="8">
    <source>
        <dbReference type="EMBL" id="PZP89735.1"/>
    </source>
</evidence>
<dbReference type="InterPro" id="IPR050320">
    <property type="entry name" value="N5-glutamine_MTase"/>
</dbReference>
<keyword evidence="2 8" id="KW-0489">Methyltransferase</keyword>
<dbReference type="GO" id="GO:0003676">
    <property type="term" value="F:nucleic acid binding"/>
    <property type="evidence" value="ECO:0007669"/>
    <property type="project" value="InterPro"/>
</dbReference>
<dbReference type="InterPro" id="IPR007848">
    <property type="entry name" value="Small_mtfrase_dom"/>
</dbReference>
<name>A0A2W5IC79_9ACTN</name>
<dbReference type="InterPro" id="IPR040758">
    <property type="entry name" value="PrmC_N"/>
</dbReference>
<dbReference type="EC" id="2.1.1.297" evidence="1"/>
<evidence type="ECO:0000313" key="9">
    <source>
        <dbReference type="Proteomes" id="UP000248606"/>
    </source>
</evidence>
<gene>
    <name evidence="8" type="primary">prmC</name>
    <name evidence="8" type="ORF">DI579_00775</name>
</gene>
<dbReference type="PROSITE" id="PS00092">
    <property type="entry name" value="N6_MTASE"/>
    <property type="match status" value="1"/>
</dbReference>
<dbReference type="Gene3D" id="3.40.50.150">
    <property type="entry name" value="Vaccinia Virus protein VP39"/>
    <property type="match status" value="1"/>
</dbReference>
<dbReference type="NCBIfam" id="TIGR03534">
    <property type="entry name" value="RF_mod_PrmC"/>
    <property type="match status" value="1"/>
</dbReference>
<evidence type="ECO:0000259" key="7">
    <source>
        <dbReference type="Pfam" id="PF17827"/>
    </source>
</evidence>
<keyword evidence="4" id="KW-0949">S-adenosyl-L-methionine</keyword>
<dbReference type="Proteomes" id="UP000248606">
    <property type="component" value="Unassembled WGS sequence"/>
</dbReference>
<protein>
    <recommendedName>
        <fullName evidence="1">peptide chain release factor N(5)-glutamine methyltransferase</fullName>
        <ecNumber evidence="1">2.1.1.297</ecNumber>
    </recommendedName>
</protein>